<evidence type="ECO:0000313" key="2">
    <source>
        <dbReference type="Proteomes" id="UP000813444"/>
    </source>
</evidence>
<name>A0A8K0SGR9_9HYPO</name>
<dbReference type="Proteomes" id="UP000813444">
    <property type="component" value="Unassembled WGS sequence"/>
</dbReference>
<comment type="caution">
    <text evidence="1">The sequence shown here is derived from an EMBL/GenBank/DDBJ whole genome shotgun (WGS) entry which is preliminary data.</text>
</comment>
<evidence type="ECO:0000313" key="1">
    <source>
        <dbReference type="EMBL" id="KAH7309500.1"/>
    </source>
</evidence>
<proteinExistence type="predicted"/>
<protein>
    <submittedName>
        <fullName evidence="1">Uncharacterized protein</fullName>
    </submittedName>
</protein>
<accession>A0A8K0SGR9</accession>
<dbReference type="EMBL" id="JAGPNK010000013">
    <property type="protein sequence ID" value="KAH7309500.1"/>
    <property type="molecule type" value="Genomic_DNA"/>
</dbReference>
<sequence length="102" mass="11075">MFPLVRGQLTPSLVLASPTMTSDFRVLARLALDESSSALIRKAPPVLPGQSCRAKDLFPRAGCLENPLSHYAIPACLEDEARASPARLAQCFREAHGAFIIR</sequence>
<organism evidence="1 2">
    <name type="scientific">Stachybotrys elegans</name>
    <dbReference type="NCBI Taxonomy" id="80388"/>
    <lineage>
        <taxon>Eukaryota</taxon>
        <taxon>Fungi</taxon>
        <taxon>Dikarya</taxon>
        <taxon>Ascomycota</taxon>
        <taxon>Pezizomycotina</taxon>
        <taxon>Sordariomycetes</taxon>
        <taxon>Hypocreomycetidae</taxon>
        <taxon>Hypocreales</taxon>
        <taxon>Stachybotryaceae</taxon>
        <taxon>Stachybotrys</taxon>
    </lineage>
</organism>
<reference evidence="1" key="1">
    <citation type="journal article" date="2021" name="Nat. Commun.">
        <title>Genetic determinants of endophytism in the Arabidopsis root mycobiome.</title>
        <authorList>
            <person name="Mesny F."/>
            <person name="Miyauchi S."/>
            <person name="Thiergart T."/>
            <person name="Pickel B."/>
            <person name="Atanasova L."/>
            <person name="Karlsson M."/>
            <person name="Huettel B."/>
            <person name="Barry K.W."/>
            <person name="Haridas S."/>
            <person name="Chen C."/>
            <person name="Bauer D."/>
            <person name="Andreopoulos W."/>
            <person name="Pangilinan J."/>
            <person name="LaButti K."/>
            <person name="Riley R."/>
            <person name="Lipzen A."/>
            <person name="Clum A."/>
            <person name="Drula E."/>
            <person name="Henrissat B."/>
            <person name="Kohler A."/>
            <person name="Grigoriev I.V."/>
            <person name="Martin F.M."/>
            <person name="Hacquard S."/>
        </authorList>
    </citation>
    <scope>NUCLEOTIDE SEQUENCE</scope>
    <source>
        <strain evidence="1">MPI-CAGE-CH-0235</strain>
    </source>
</reference>
<gene>
    <name evidence="1" type="ORF">B0I35DRAFT_440136</name>
</gene>
<dbReference type="AlphaFoldDB" id="A0A8K0SGR9"/>
<keyword evidence="2" id="KW-1185">Reference proteome</keyword>